<organism evidence="2">
    <name type="scientific">Proboscia inermis</name>
    <dbReference type="NCBI Taxonomy" id="420281"/>
    <lineage>
        <taxon>Eukaryota</taxon>
        <taxon>Sar</taxon>
        <taxon>Stramenopiles</taxon>
        <taxon>Ochrophyta</taxon>
        <taxon>Bacillariophyta</taxon>
        <taxon>Coscinodiscophyceae</taxon>
        <taxon>Rhizosoleniophycidae</taxon>
        <taxon>Rhizosoleniales</taxon>
        <taxon>Rhizosoleniaceae</taxon>
        <taxon>Proboscia</taxon>
    </lineage>
</organism>
<dbReference type="AlphaFoldDB" id="A0A7S0C6N6"/>
<sequence length="112" mass="13278">MKRSLNQLNPMAKLENDYNQYRNGERNRMEPNISNQIEKVTSPRNWRIDPASTVPAEATHPAKPILQSRQPNPIDRQRPSAHRIFLDRTCSTRHRFRRSLGSNRYTLDRRKI</sequence>
<evidence type="ECO:0000256" key="1">
    <source>
        <dbReference type="SAM" id="MobiDB-lite"/>
    </source>
</evidence>
<accession>A0A7S0C6N6</accession>
<gene>
    <name evidence="2" type="ORF">PINE0816_LOCUS10447</name>
</gene>
<proteinExistence type="predicted"/>
<name>A0A7S0C6N6_9STRA</name>
<reference evidence="2" key="1">
    <citation type="submission" date="2021-01" db="EMBL/GenBank/DDBJ databases">
        <authorList>
            <person name="Corre E."/>
            <person name="Pelletier E."/>
            <person name="Niang G."/>
            <person name="Scheremetjew M."/>
            <person name="Finn R."/>
            <person name="Kale V."/>
            <person name="Holt S."/>
            <person name="Cochrane G."/>
            <person name="Meng A."/>
            <person name="Brown T."/>
            <person name="Cohen L."/>
        </authorList>
    </citation>
    <scope>NUCLEOTIDE SEQUENCE</scope>
    <source>
        <strain evidence="2">CCAP1064/1</strain>
    </source>
</reference>
<dbReference type="EMBL" id="HBEL01022292">
    <property type="protein sequence ID" value="CAD8414313.1"/>
    <property type="molecule type" value="Transcribed_RNA"/>
</dbReference>
<protein>
    <submittedName>
        <fullName evidence="2">Uncharacterized protein</fullName>
    </submittedName>
</protein>
<feature type="region of interest" description="Disordered" evidence="1">
    <location>
        <begin position="24"/>
        <end position="81"/>
    </location>
</feature>
<feature type="compositionally biased region" description="Polar residues" evidence="1">
    <location>
        <begin position="32"/>
        <end position="44"/>
    </location>
</feature>
<evidence type="ECO:0000313" key="2">
    <source>
        <dbReference type="EMBL" id="CAD8414313.1"/>
    </source>
</evidence>